<name>A0ABX0Z8T8_9ACTN</name>
<proteinExistence type="predicted"/>
<keyword evidence="2" id="KW-0812">Transmembrane</keyword>
<evidence type="ECO:0000256" key="2">
    <source>
        <dbReference type="SAM" id="Phobius"/>
    </source>
</evidence>
<gene>
    <name evidence="3" type="ORF">HCJ94_12700</name>
</gene>
<keyword evidence="4" id="KW-1185">Reference proteome</keyword>
<sequence>MAAHIHHHQTPYVPLGTPGRSAGQPVTAPVFVDVTGRRHRLVRLCGLLVAAGSLVYIPLVATAVLPGPAAPYGGSAPADGRSFLAAADQPSVPPGEADVLLDPLDAPPAETAPVVETEPPGRPPAPVDAPVDRGPDPAPPPPAPQAMPTPGGPATVPPTNPEPAPPPSPSPTGTPPSPSPSPPATDLLDPVGRWPA</sequence>
<feature type="region of interest" description="Disordered" evidence="1">
    <location>
        <begin position="85"/>
        <end position="196"/>
    </location>
</feature>
<dbReference type="PRINTS" id="PR01217">
    <property type="entry name" value="PRICHEXTENSN"/>
</dbReference>
<protein>
    <submittedName>
        <fullName evidence="3">Uncharacterized protein</fullName>
    </submittedName>
</protein>
<feature type="transmembrane region" description="Helical" evidence="2">
    <location>
        <begin position="44"/>
        <end position="65"/>
    </location>
</feature>
<organism evidence="3 4">
    <name type="scientific">Micromonospora thermarum</name>
    <dbReference type="NCBI Taxonomy" id="2720024"/>
    <lineage>
        <taxon>Bacteria</taxon>
        <taxon>Bacillati</taxon>
        <taxon>Actinomycetota</taxon>
        <taxon>Actinomycetes</taxon>
        <taxon>Micromonosporales</taxon>
        <taxon>Micromonosporaceae</taxon>
        <taxon>Micromonospora</taxon>
    </lineage>
</organism>
<dbReference type="EMBL" id="JAATEO010000011">
    <property type="protein sequence ID" value="NJP32824.1"/>
    <property type="molecule type" value="Genomic_DNA"/>
</dbReference>
<comment type="caution">
    <text evidence="3">The sequence shown here is derived from an EMBL/GenBank/DDBJ whole genome shotgun (WGS) entry which is preliminary data.</text>
</comment>
<evidence type="ECO:0000313" key="3">
    <source>
        <dbReference type="EMBL" id="NJP32824.1"/>
    </source>
</evidence>
<dbReference type="RefSeq" id="WP_168001201.1">
    <property type="nucleotide sequence ID" value="NZ_JAATEO010000011.1"/>
</dbReference>
<evidence type="ECO:0000256" key="1">
    <source>
        <dbReference type="SAM" id="MobiDB-lite"/>
    </source>
</evidence>
<keyword evidence="2" id="KW-1133">Transmembrane helix</keyword>
<accession>A0ABX0Z8T8</accession>
<keyword evidence="2" id="KW-0472">Membrane</keyword>
<feature type="region of interest" description="Disordered" evidence="1">
    <location>
        <begin position="1"/>
        <end position="20"/>
    </location>
</feature>
<reference evidence="3 4" key="1">
    <citation type="submission" date="2020-03" db="EMBL/GenBank/DDBJ databases">
        <title>WGS of actinomycetes isolated from Thailand.</title>
        <authorList>
            <person name="Thawai C."/>
        </authorList>
    </citation>
    <scope>NUCLEOTIDE SEQUENCE [LARGE SCALE GENOMIC DNA]</scope>
    <source>
        <strain evidence="3 4">HSS6-12</strain>
    </source>
</reference>
<dbReference type="Proteomes" id="UP000783871">
    <property type="component" value="Unassembled WGS sequence"/>
</dbReference>
<feature type="compositionally biased region" description="Pro residues" evidence="1">
    <location>
        <begin position="136"/>
        <end position="183"/>
    </location>
</feature>
<evidence type="ECO:0000313" key="4">
    <source>
        <dbReference type="Proteomes" id="UP000783871"/>
    </source>
</evidence>